<comment type="caution">
    <text evidence="1">The sequence shown here is derived from an EMBL/GenBank/DDBJ whole genome shotgun (WGS) entry which is preliminary data.</text>
</comment>
<reference evidence="1" key="2">
    <citation type="submission" date="2020-09" db="EMBL/GenBank/DDBJ databases">
        <authorList>
            <person name="Sun Q."/>
            <person name="Ohkuma M."/>
        </authorList>
    </citation>
    <scope>NUCLEOTIDE SEQUENCE</scope>
    <source>
        <strain evidence="1">JCM 4125</strain>
    </source>
</reference>
<organism evidence="1 2">
    <name type="scientific">Streptomyces phaeofaciens</name>
    <dbReference type="NCBI Taxonomy" id="68254"/>
    <lineage>
        <taxon>Bacteria</taxon>
        <taxon>Bacillati</taxon>
        <taxon>Actinomycetota</taxon>
        <taxon>Actinomycetes</taxon>
        <taxon>Kitasatosporales</taxon>
        <taxon>Streptomycetaceae</taxon>
        <taxon>Streptomyces</taxon>
    </lineage>
</organism>
<accession>A0A918HSL7</accession>
<protein>
    <submittedName>
        <fullName evidence="1">Uncharacterized protein</fullName>
    </submittedName>
</protein>
<dbReference type="AlphaFoldDB" id="A0A918HSL7"/>
<proteinExistence type="predicted"/>
<dbReference type="EMBL" id="BMSA01000053">
    <property type="protein sequence ID" value="GGT97377.1"/>
    <property type="molecule type" value="Genomic_DNA"/>
</dbReference>
<keyword evidence="2" id="KW-1185">Reference proteome</keyword>
<name>A0A918HSL7_9ACTN</name>
<gene>
    <name evidence="1" type="ORF">GCM10010226_88480</name>
</gene>
<sequence>MRYAPRRGSGRVGVVMVVLVGAVFAGLSPAAAAGPRPVALAGGLARESGEPSVHRGSFWTHAACTQAGREGTAAGRWSRFTCVSSHVSWALWTDR</sequence>
<reference evidence="1" key="1">
    <citation type="journal article" date="2014" name="Int. J. Syst. Evol. Microbiol.">
        <title>Complete genome sequence of Corynebacterium casei LMG S-19264T (=DSM 44701T), isolated from a smear-ripened cheese.</title>
        <authorList>
            <consortium name="US DOE Joint Genome Institute (JGI-PGF)"/>
            <person name="Walter F."/>
            <person name="Albersmeier A."/>
            <person name="Kalinowski J."/>
            <person name="Ruckert C."/>
        </authorList>
    </citation>
    <scope>NUCLEOTIDE SEQUENCE</scope>
    <source>
        <strain evidence="1">JCM 4125</strain>
    </source>
</reference>
<dbReference type="Proteomes" id="UP000646776">
    <property type="component" value="Unassembled WGS sequence"/>
</dbReference>
<evidence type="ECO:0000313" key="2">
    <source>
        <dbReference type="Proteomes" id="UP000646776"/>
    </source>
</evidence>
<evidence type="ECO:0000313" key="1">
    <source>
        <dbReference type="EMBL" id="GGT97377.1"/>
    </source>
</evidence>